<dbReference type="InterPro" id="IPR049625">
    <property type="entry name" value="Glyco_transf_61_cat"/>
</dbReference>
<dbReference type="EMBL" id="SWLB01000020">
    <property type="protein sequence ID" value="KAF3325320.1"/>
    <property type="molecule type" value="Genomic_DNA"/>
</dbReference>
<accession>A0A833VGJ2</accession>
<dbReference type="PANTHER" id="PTHR20961">
    <property type="entry name" value="GLYCOSYLTRANSFERASE"/>
    <property type="match status" value="1"/>
</dbReference>
<evidence type="ECO:0000256" key="5">
    <source>
        <dbReference type="ARBA" id="ARBA00023180"/>
    </source>
</evidence>
<name>A0A833VGJ2_9POAL</name>
<evidence type="ECO:0000313" key="8">
    <source>
        <dbReference type="Proteomes" id="UP000623129"/>
    </source>
</evidence>
<evidence type="ECO:0000256" key="2">
    <source>
        <dbReference type="ARBA" id="ARBA00004881"/>
    </source>
</evidence>
<comment type="subcellular location">
    <subcellularLocation>
        <location evidence="1">Golgi apparatus membrane</location>
        <topology evidence="1">Single-pass type II membrane protein</topology>
    </subcellularLocation>
</comment>
<feature type="domain" description="Glycosyltransferase 61 catalytic" evidence="6">
    <location>
        <begin position="2"/>
        <end position="64"/>
    </location>
</feature>
<reference evidence="7" key="1">
    <citation type="submission" date="2020-01" db="EMBL/GenBank/DDBJ databases">
        <title>Genome sequence of Kobresia littledalei, the first chromosome-level genome in the family Cyperaceae.</title>
        <authorList>
            <person name="Qu G."/>
        </authorList>
    </citation>
    <scope>NUCLEOTIDE SEQUENCE</scope>
    <source>
        <strain evidence="7">C.B.Clarke</strain>
        <tissue evidence="7">Leaf</tissue>
    </source>
</reference>
<protein>
    <submittedName>
        <fullName evidence="7">Protein O-linked-mannose beta-1,4-N-acetylglucosaminyltransferase 2-like protein</fullName>
    </submittedName>
</protein>
<evidence type="ECO:0000256" key="1">
    <source>
        <dbReference type="ARBA" id="ARBA00004323"/>
    </source>
</evidence>
<dbReference type="AlphaFoldDB" id="A0A833VGJ2"/>
<organism evidence="7 8">
    <name type="scientific">Carex littledalei</name>
    <dbReference type="NCBI Taxonomy" id="544730"/>
    <lineage>
        <taxon>Eukaryota</taxon>
        <taxon>Viridiplantae</taxon>
        <taxon>Streptophyta</taxon>
        <taxon>Embryophyta</taxon>
        <taxon>Tracheophyta</taxon>
        <taxon>Spermatophyta</taxon>
        <taxon>Magnoliopsida</taxon>
        <taxon>Liliopsida</taxon>
        <taxon>Poales</taxon>
        <taxon>Cyperaceae</taxon>
        <taxon>Cyperoideae</taxon>
        <taxon>Cariceae</taxon>
        <taxon>Carex</taxon>
        <taxon>Carex subgen. Euthyceras</taxon>
    </lineage>
</organism>
<dbReference type="Proteomes" id="UP000623129">
    <property type="component" value="Unassembled WGS sequence"/>
</dbReference>
<evidence type="ECO:0000256" key="3">
    <source>
        <dbReference type="ARBA" id="ARBA00022676"/>
    </source>
</evidence>
<evidence type="ECO:0000313" key="7">
    <source>
        <dbReference type="EMBL" id="KAF3325320.1"/>
    </source>
</evidence>
<sequence>MLINEEEVINLAKEVGFRVEVVTPKAMSQLQSFAELVNRCHVLLGVHGAGLTNMIFLRPGAVLVQVVPWGLDWVSSAYYHLPAEGMGLKYVEYKVNVEESTLLEKYPIDHQVITDPHSIHMKGYNVSKPIYIDGQNVHLNLTRFRGTLETAMRLSSI</sequence>
<keyword evidence="3 7" id="KW-0328">Glycosyltransferase</keyword>
<dbReference type="GO" id="GO:0016763">
    <property type="term" value="F:pentosyltransferase activity"/>
    <property type="evidence" value="ECO:0007669"/>
    <property type="project" value="UniProtKB-ARBA"/>
</dbReference>
<dbReference type="PANTHER" id="PTHR20961:SF108">
    <property type="entry name" value="GLYCOSYLTRANSFERASE"/>
    <property type="match status" value="1"/>
</dbReference>
<dbReference type="Pfam" id="PF04577">
    <property type="entry name" value="Glyco_transf_61"/>
    <property type="match status" value="1"/>
</dbReference>
<evidence type="ECO:0000259" key="6">
    <source>
        <dbReference type="Pfam" id="PF04577"/>
    </source>
</evidence>
<dbReference type="GO" id="GO:0000139">
    <property type="term" value="C:Golgi membrane"/>
    <property type="evidence" value="ECO:0007669"/>
    <property type="project" value="UniProtKB-SubCell"/>
</dbReference>
<proteinExistence type="predicted"/>
<comment type="pathway">
    <text evidence="2">Glycan metabolism.</text>
</comment>
<evidence type="ECO:0000256" key="4">
    <source>
        <dbReference type="ARBA" id="ARBA00022679"/>
    </source>
</evidence>
<comment type="caution">
    <text evidence="7">The sequence shown here is derived from an EMBL/GenBank/DDBJ whole genome shotgun (WGS) entry which is preliminary data.</text>
</comment>
<gene>
    <name evidence="7" type="ORF">FCM35_KLT10391</name>
</gene>
<dbReference type="OrthoDB" id="689111at2759"/>
<keyword evidence="5" id="KW-0325">Glycoprotein</keyword>
<dbReference type="InterPro" id="IPR007657">
    <property type="entry name" value="Glycosyltransferase_61"/>
</dbReference>
<keyword evidence="4 7" id="KW-0808">Transferase</keyword>
<keyword evidence="8" id="KW-1185">Reference proteome</keyword>